<keyword evidence="1" id="KW-0472">Membrane</keyword>
<comment type="caution">
    <text evidence="2">The sequence shown here is derived from an EMBL/GenBank/DDBJ whole genome shotgun (WGS) entry which is preliminary data.</text>
</comment>
<feature type="transmembrane region" description="Helical" evidence="1">
    <location>
        <begin position="23"/>
        <end position="43"/>
    </location>
</feature>
<name>A0ABQ7LQU2_BRACM</name>
<evidence type="ECO:0000313" key="2">
    <source>
        <dbReference type="EMBL" id="KAG5387970.1"/>
    </source>
</evidence>
<proteinExistence type="predicted"/>
<reference evidence="2 3" key="1">
    <citation type="submission" date="2021-03" db="EMBL/GenBank/DDBJ databases">
        <authorList>
            <person name="King G.J."/>
            <person name="Bancroft I."/>
            <person name="Baten A."/>
            <person name="Bloomfield J."/>
            <person name="Borpatragohain P."/>
            <person name="He Z."/>
            <person name="Irish N."/>
            <person name="Irwin J."/>
            <person name="Liu K."/>
            <person name="Mauleon R.P."/>
            <person name="Moore J."/>
            <person name="Morris R."/>
            <person name="Ostergaard L."/>
            <person name="Wang B."/>
            <person name="Wells R."/>
        </authorList>
    </citation>
    <scope>NUCLEOTIDE SEQUENCE [LARGE SCALE GENOMIC DNA]</scope>
    <source>
        <strain evidence="2">R-o-18</strain>
        <tissue evidence="2">Leaf</tissue>
    </source>
</reference>
<keyword evidence="1" id="KW-1133">Transmembrane helix</keyword>
<organism evidence="2 3">
    <name type="scientific">Brassica rapa subsp. trilocularis</name>
    <dbReference type="NCBI Taxonomy" id="1813537"/>
    <lineage>
        <taxon>Eukaryota</taxon>
        <taxon>Viridiplantae</taxon>
        <taxon>Streptophyta</taxon>
        <taxon>Embryophyta</taxon>
        <taxon>Tracheophyta</taxon>
        <taxon>Spermatophyta</taxon>
        <taxon>Magnoliopsida</taxon>
        <taxon>eudicotyledons</taxon>
        <taxon>Gunneridae</taxon>
        <taxon>Pentapetalae</taxon>
        <taxon>rosids</taxon>
        <taxon>malvids</taxon>
        <taxon>Brassicales</taxon>
        <taxon>Brassicaceae</taxon>
        <taxon>Brassiceae</taxon>
        <taxon>Brassica</taxon>
    </lineage>
</organism>
<evidence type="ECO:0008006" key="4">
    <source>
        <dbReference type="Google" id="ProtNLM"/>
    </source>
</evidence>
<evidence type="ECO:0000256" key="1">
    <source>
        <dbReference type="SAM" id="Phobius"/>
    </source>
</evidence>
<feature type="transmembrane region" description="Helical" evidence="1">
    <location>
        <begin position="63"/>
        <end position="82"/>
    </location>
</feature>
<keyword evidence="3" id="KW-1185">Reference proteome</keyword>
<protein>
    <recommendedName>
        <fullName evidence="4">DUF4220 domain-containing protein</fullName>
    </recommendedName>
</protein>
<gene>
    <name evidence="2" type="primary">A08g500820.1_BraROA</name>
    <name evidence="2" type="ORF">IGI04_029511</name>
</gene>
<evidence type="ECO:0000313" key="3">
    <source>
        <dbReference type="Proteomes" id="UP000823674"/>
    </source>
</evidence>
<dbReference type="Proteomes" id="UP000823674">
    <property type="component" value="Chromosome A08"/>
</dbReference>
<sequence length="100" mass="11718">MMSYFFVFYGTRSLGGTLLKTDWRLTLFLTFDVVACLWTNILVTREMRKQNFIDGRLNAENNILIDVIIMNISILRIIITQLKPSAELRPFLVLHHSFTH</sequence>
<keyword evidence="1" id="KW-0812">Transmembrane</keyword>
<dbReference type="EMBL" id="JADBGQ010000007">
    <property type="protein sequence ID" value="KAG5387970.1"/>
    <property type="molecule type" value="Genomic_DNA"/>
</dbReference>
<accession>A0ABQ7LQU2</accession>